<evidence type="ECO:0000313" key="7">
    <source>
        <dbReference type="Proteomes" id="UP000295621"/>
    </source>
</evidence>
<dbReference type="InterPro" id="IPR009057">
    <property type="entry name" value="Homeodomain-like_sf"/>
</dbReference>
<keyword evidence="3" id="KW-0804">Transcription</keyword>
<dbReference type="EMBL" id="SMKL01000042">
    <property type="protein sequence ID" value="TDC49426.1"/>
    <property type="molecule type" value="Genomic_DNA"/>
</dbReference>
<comment type="caution">
    <text evidence="6">The sequence shown here is derived from an EMBL/GenBank/DDBJ whole genome shotgun (WGS) entry which is preliminary data.</text>
</comment>
<dbReference type="PANTHER" id="PTHR30055:SF234">
    <property type="entry name" value="HTH-TYPE TRANSCRIPTIONAL REGULATOR BETI"/>
    <property type="match status" value="1"/>
</dbReference>
<dbReference type="PROSITE" id="PS50977">
    <property type="entry name" value="HTH_TETR_2"/>
    <property type="match status" value="1"/>
</dbReference>
<evidence type="ECO:0000256" key="1">
    <source>
        <dbReference type="ARBA" id="ARBA00023015"/>
    </source>
</evidence>
<keyword evidence="1" id="KW-0805">Transcription regulation</keyword>
<keyword evidence="7" id="KW-1185">Reference proteome</keyword>
<dbReference type="PANTHER" id="PTHR30055">
    <property type="entry name" value="HTH-TYPE TRANSCRIPTIONAL REGULATOR RUTR"/>
    <property type="match status" value="1"/>
</dbReference>
<feature type="domain" description="HTH tetR-type" evidence="5">
    <location>
        <begin position="16"/>
        <end position="75"/>
    </location>
</feature>
<proteinExistence type="predicted"/>
<dbReference type="AlphaFoldDB" id="A0A4R4RJD7"/>
<dbReference type="Pfam" id="PF00440">
    <property type="entry name" value="TetR_N"/>
    <property type="match status" value="1"/>
</dbReference>
<dbReference type="InterPro" id="IPR050109">
    <property type="entry name" value="HTH-type_TetR-like_transc_reg"/>
</dbReference>
<evidence type="ECO:0000256" key="2">
    <source>
        <dbReference type="ARBA" id="ARBA00023125"/>
    </source>
</evidence>
<organism evidence="6 7">
    <name type="scientific">Jiangella ureilytica</name>
    <dbReference type="NCBI Taxonomy" id="2530374"/>
    <lineage>
        <taxon>Bacteria</taxon>
        <taxon>Bacillati</taxon>
        <taxon>Actinomycetota</taxon>
        <taxon>Actinomycetes</taxon>
        <taxon>Jiangellales</taxon>
        <taxon>Jiangellaceae</taxon>
        <taxon>Jiangella</taxon>
    </lineage>
</organism>
<keyword evidence="2 4" id="KW-0238">DNA-binding</keyword>
<dbReference type="SUPFAM" id="SSF46689">
    <property type="entry name" value="Homeodomain-like"/>
    <property type="match status" value="1"/>
</dbReference>
<name>A0A4R4RJD7_9ACTN</name>
<evidence type="ECO:0000256" key="4">
    <source>
        <dbReference type="PROSITE-ProRule" id="PRU00335"/>
    </source>
</evidence>
<gene>
    <name evidence="6" type="ORF">E1212_18335</name>
</gene>
<dbReference type="GO" id="GO:0003700">
    <property type="term" value="F:DNA-binding transcription factor activity"/>
    <property type="evidence" value="ECO:0007669"/>
    <property type="project" value="TreeGrafter"/>
</dbReference>
<dbReference type="PRINTS" id="PR00455">
    <property type="entry name" value="HTHTETR"/>
</dbReference>
<accession>A0A4R4RJD7</accession>
<evidence type="ECO:0000313" key="6">
    <source>
        <dbReference type="EMBL" id="TDC49426.1"/>
    </source>
</evidence>
<sequence>MATEIRRMRATPMSPEQRREAIIAATLPLVYEHGFAISTRQIAEAAGIAEGTIFRVFEDKDTLLKQVLEAAIDPADTERRLRAIGTDLPLEHRLLLAADILNERLTSVFQLMVAIGFNRPPGDDGRQEPPRHAGIMAIIAALVEPDRHRLRVPPAEVARRMRVLAFAGFHPMINDHEPMSPEEVVDLLLHGVVVPAATTNDPSP</sequence>
<dbReference type="RefSeq" id="WP_131985061.1">
    <property type="nucleotide sequence ID" value="NZ_SMKL01000042.1"/>
</dbReference>
<dbReference type="Proteomes" id="UP000295621">
    <property type="component" value="Unassembled WGS sequence"/>
</dbReference>
<dbReference type="OrthoDB" id="3539650at2"/>
<evidence type="ECO:0000256" key="3">
    <source>
        <dbReference type="ARBA" id="ARBA00023163"/>
    </source>
</evidence>
<dbReference type="GO" id="GO:0000976">
    <property type="term" value="F:transcription cis-regulatory region binding"/>
    <property type="evidence" value="ECO:0007669"/>
    <property type="project" value="TreeGrafter"/>
</dbReference>
<protein>
    <submittedName>
        <fullName evidence="6">TetR/AcrR family transcriptional regulator</fullName>
    </submittedName>
</protein>
<dbReference type="InterPro" id="IPR001647">
    <property type="entry name" value="HTH_TetR"/>
</dbReference>
<feature type="DNA-binding region" description="H-T-H motif" evidence="4">
    <location>
        <begin position="38"/>
        <end position="57"/>
    </location>
</feature>
<evidence type="ECO:0000259" key="5">
    <source>
        <dbReference type="PROSITE" id="PS50977"/>
    </source>
</evidence>
<reference evidence="6 7" key="1">
    <citation type="submission" date="2019-02" db="EMBL/GenBank/DDBJ databases">
        <title>Draft genome sequences of novel Actinobacteria.</title>
        <authorList>
            <person name="Sahin N."/>
            <person name="Ay H."/>
            <person name="Saygin H."/>
        </authorList>
    </citation>
    <scope>NUCLEOTIDE SEQUENCE [LARGE SCALE GENOMIC DNA]</scope>
    <source>
        <strain evidence="6 7">KC603</strain>
    </source>
</reference>
<dbReference type="Gene3D" id="1.10.357.10">
    <property type="entry name" value="Tetracycline Repressor, domain 2"/>
    <property type="match status" value="1"/>
</dbReference>